<dbReference type="Proteomes" id="UP000315783">
    <property type="component" value="Unassembled WGS sequence"/>
</dbReference>
<sequence>MDRLHALTGEERLATLSQRLVDECHIVVHPLLEIGTFNPGIVASLPLLDRSVMGDELVNQAEAVFYGRNTFLVWWDALREFLSPRNGLPTASLIKRVIVRYNLHELQTSRRSLATELHHLFRLTRAELVAIDITGSGTPEGSDMATQLVLREVASVIQRLISCFGSRFEIGRSLGMWPAIRDITWVSFGSYWQAPMPSARDRMKGGEASFEEAMQLQVESWIQAAKTPEQPATLSGMSWAESPLLGGRSDALAECVSPGALHHSWQNPVHPSAAGPPQ</sequence>
<dbReference type="AlphaFoldDB" id="A0A545UL81"/>
<dbReference type="OrthoDB" id="4866453at2759"/>
<protein>
    <submittedName>
        <fullName evidence="1">Uncharacterized protein</fullName>
    </submittedName>
</protein>
<keyword evidence="2" id="KW-1185">Reference proteome</keyword>
<evidence type="ECO:0000313" key="1">
    <source>
        <dbReference type="EMBL" id="TQV90223.1"/>
    </source>
</evidence>
<name>A0A545UL81_9HYPO</name>
<dbReference type="EMBL" id="SPUK01000031">
    <property type="protein sequence ID" value="TQV90223.1"/>
    <property type="molecule type" value="Genomic_DNA"/>
</dbReference>
<accession>A0A545UL81</accession>
<reference evidence="1 2" key="1">
    <citation type="journal article" date="2019" name="Appl. Microbiol. Biotechnol.">
        <title>Genome sequence of Isaria javanica and comparative genome analysis insights into family S53 peptidase evolution in fungal entomopathogens.</title>
        <authorList>
            <person name="Lin R."/>
            <person name="Zhang X."/>
            <person name="Xin B."/>
            <person name="Zou M."/>
            <person name="Gao Y."/>
            <person name="Qin F."/>
            <person name="Hu Q."/>
            <person name="Xie B."/>
            <person name="Cheng X."/>
        </authorList>
    </citation>
    <scope>NUCLEOTIDE SEQUENCE [LARGE SCALE GENOMIC DNA]</scope>
    <source>
        <strain evidence="1 2">IJ1G</strain>
    </source>
</reference>
<evidence type="ECO:0000313" key="2">
    <source>
        <dbReference type="Proteomes" id="UP000315783"/>
    </source>
</evidence>
<comment type="caution">
    <text evidence="1">The sequence shown here is derived from an EMBL/GenBank/DDBJ whole genome shotgun (WGS) entry which is preliminary data.</text>
</comment>
<gene>
    <name evidence="1" type="ORF">IF1G_11115</name>
</gene>
<organism evidence="1 2">
    <name type="scientific">Cordyceps javanica</name>
    <dbReference type="NCBI Taxonomy" id="43265"/>
    <lineage>
        <taxon>Eukaryota</taxon>
        <taxon>Fungi</taxon>
        <taxon>Dikarya</taxon>
        <taxon>Ascomycota</taxon>
        <taxon>Pezizomycotina</taxon>
        <taxon>Sordariomycetes</taxon>
        <taxon>Hypocreomycetidae</taxon>
        <taxon>Hypocreales</taxon>
        <taxon>Cordycipitaceae</taxon>
        <taxon>Cordyceps</taxon>
    </lineage>
</organism>
<proteinExistence type="predicted"/>